<dbReference type="AlphaFoldDB" id="A0ABD0XTJ6"/>
<evidence type="ECO:0000313" key="2">
    <source>
        <dbReference type="Proteomes" id="UP001558652"/>
    </source>
</evidence>
<accession>A0ABD0XTJ6</accession>
<name>A0ABD0XTJ6_9HEMI</name>
<keyword evidence="2" id="KW-1185">Reference proteome</keyword>
<evidence type="ECO:0000313" key="1">
    <source>
        <dbReference type="EMBL" id="KAL1110496.1"/>
    </source>
</evidence>
<dbReference type="PANTHER" id="PTHR47331">
    <property type="entry name" value="PHD-TYPE DOMAIN-CONTAINING PROTEIN"/>
    <property type="match status" value="1"/>
</dbReference>
<proteinExistence type="predicted"/>
<protein>
    <submittedName>
        <fullName evidence="1">Uncharacterized protein</fullName>
    </submittedName>
</protein>
<comment type="caution">
    <text evidence="1">The sequence shown here is derived from an EMBL/GenBank/DDBJ whole genome shotgun (WGS) entry which is preliminary data.</text>
</comment>
<dbReference type="PANTHER" id="PTHR47331:SF2">
    <property type="match status" value="1"/>
</dbReference>
<organism evidence="1 2">
    <name type="scientific">Ranatra chinensis</name>
    <dbReference type="NCBI Taxonomy" id="642074"/>
    <lineage>
        <taxon>Eukaryota</taxon>
        <taxon>Metazoa</taxon>
        <taxon>Ecdysozoa</taxon>
        <taxon>Arthropoda</taxon>
        <taxon>Hexapoda</taxon>
        <taxon>Insecta</taxon>
        <taxon>Pterygota</taxon>
        <taxon>Neoptera</taxon>
        <taxon>Paraneoptera</taxon>
        <taxon>Hemiptera</taxon>
        <taxon>Heteroptera</taxon>
        <taxon>Panheteroptera</taxon>
        <taxon>Nepomorpha</taxon>
        <taxon>Nepidae</taxon>
        <taxon>Ranatrinae</taxon>
        <taxon>Ranatra</taxon>
    </lineage>
</organism>
<gene>
    <name evidence="1" type="ORF">AAG570_008024</name>
</gene>
<dbReference type="Proteomes" id="UP001558652">
    <property type="component" value="Unassembled WGS sequence"/>
</dbReference>
<dbReference type="EMBL" id="JBFDAA010000022">
    <property type="protein sequence ID" value="KAL1110496.1"/>
    <property type="molecule type" value="Genomic_DNA"/>
</dbReference>
<reference evidence="1 2" key="1">
    <citation type="submission" date="2024-07" db="EMBL/GenBank/DDBJ databases">
        <title>Chromosome-level genome assembly of the water stick insect Ranatra chinensis (Heteroptera: Nepidae).</title>
        <authorList>
            <person name="Liu X."/>
        </authorList>
    </citation>
    <scope>NUCLEOTIDE SEQUENCE [LARGE SCALE GENOMIC DNA]</scope>
    <source>
        <strain evidence="1">Cailab_2021Rc</strain>
        <tissue evidence="1">Muscle</tissue>
    </source>
</reference>
<sequence>MGGRQRHSDLPQSSKHSLLVPKRCHLDKLICQHYHSLSLHSGTRTNQSLINGRYWIIGLRSILRHLSFNCSTCFKLRSKTFKPIMTDLPPSRVNILRAFLNTGVKFTSKISHHESLIGFVRLHVHQSGALGTRFSSFHLFFLRLWKKISWAFLPNLKLLKTVSYPKTKKYAIVHG</sequence>